<evidence type="ECO:0000313" key="1">
    <source>
        <dbReference type="EMBL" id="MCD9646180.1"/>
    </source>
</evidence>
<protein>
    <submittedName>
        <fullName evidence="1">Uncharacterized protein</fullName>
    </submittedName>
</protein>
<dbReference type="Proteomes" id="UP000823775">
    <property type="component" value="Unassembled WGS sequence"/>
</dbReference>
<proteinExistence type="predicted"/>
<organism evidence="1 2">
    <name type="scientific">Datura stramonium</name>
    <name type="common">Jimsonweed</name>
    <name type="synonym">Common thornapple</name>
    <dbReference type="NCBI Taxonomy" id="4076"/>
    <lineage>
        <taxon>Eukaryota</taxon>
        <taxon>Viridiplantae</taxon>
        <taxon>Streptophyta</taxon>
        <taxon>Embryophyta</taxon>
        <taxon>Tracheophyta</taxon>
        <taxon>Spermatophyta</taxon>
        <taxon>Magnoliopsida</taxon>
        <taxon>eudicotyledons</taxon>
        <taxon>Gunneridae</taxon>
        <taxon>Pentapetalae</taxon>
        <taxon>asterids</taxon>
        <taxon>lamiids</taxon>
        <taxon>Solanales</taxon>
        <taxon>Solanaceae</taxon>
        <taxon>Solanoideae</taxon>
        <taxon>Datureae</taxon>
        <taxon>Datura</taxon>
    </lineage>
</organism>
<dbReference type="EMBL" id="JACEIK010004702">
    <property type="protein sequence ID" value="MCD9646180.1"/>
    <property type="molecule type" value="Genomic_DNA"/>
</dbReference>
<feature type="non-terminal residue" evidence="1">
    <location>
        <position position="54"/>
    </location>
</feature>
<gene>
    <name evidence="1" type="ORF">HAX54_035849</name>
</gene>
<reference evidence="1 2" key="1">
    <citation type="journal article" date="2021" name="BMC Genomics">
        <title>Datura genome reveals duplications of psychoactive alkaloid biosynthetic genes and high mutation rate following tissue culture.</title>
        <authorList>
            <person name="Rajewski A."/>
            <person name="Carter-House D."/>
            <person name="Stajich J."/>
            <person name="Litt A."/>
        </authorList>
    </citation>
    <scope>NUCLEOTIDE SEQUENCE [LARGE SCALE GENOMIC DNA]</scope>
    <source>
        <strain evidence="1">AR-01</strain>
    </source>
</reference>
<comment type="caution">
    <text evidence="1">The sequence shown here is derived from an EMBL/GenBank/DDBJ whole genome shotgun (WGS) entry which is preliminary data.</text>
</comment>
<name>A0ABS8VJ27_DATST</name>
<sequence length="54" mass="5902">EDGRVRVRLVFGFSGVVVFGWRGKEVGGEGVTAAVSRRNSETARVVRRAKGRKV</sequence>
<accession>A0ABS8VJ27</accession>
<feature type="non-terminal residue" evidence="1">
    <location>
        <position position="1"/>
    </location>
</feature>
<keyword evidence="2" id="KW-1185">Reference proteome</keyword>
<evidence type="ECO:0000313" key="2">
    <source>
        <dbReference type="Proteomes" id="UP000823775"/>
    </source>
</evidence>